<accession>A0AAX3QV90</accession>
<organism evidence="1 2">
    <name type="scientific">Parabacteroides distasonis</name>
    <dbReference type="NCBI Taxonomy" id="823"/>
    <lineage>
        <taxon>Bacteria</taxon>
        <taxon>Pseudomonadati</taxon>
        <taxon>Bacteroidota</taxon>
        <taxon>Bacteroidia</taxon>
        <taxon>Bacteroidales</taxon>
        <taxon>Tannerellaceae</taxon>
        <taxon>Parabacteroides</taxon>
    </lineage>
</organism>
<gene>
    <name evidence="1" type="ORF">P2T59_05355</name>
</gene>
<dbReference type="EMBL" id="CP120353">
    <property type="protein sequence ID" value="WET65415.1"/>
    <property type="molecule type" value="Genomic_DNA"/>
</dbReference>
<proteinExistence type="predicted"/>
<name>A0AAX3QV90_PARDI</name>
<reference evidence="1" key="1">
    <citation type="submission" date="2023-03" db="EMBL/GenBank/DDBJ databases">
        <title>Parabacteroides distasonis, a bacteria resistant against UC.</title>
        <authorList>
            <person name="Dai W."/>
        </authorList>
    </citation>
    <scope>NUCLEOTIDE SEQUENCE</scope>
    <source>
        <strain evidence="1">F1-28</strain>
    </source>
</reference>
<evidence type="ECO:0000313" key="1">
    <source>
        <dbReference type="EMBL" id="WET65415.1"/>
    </source>
</evidence>
<protein>
    <recommendedName>
        <fullName evidence="3">DNA-binding protein</fullName>
    </recommendedName>
</protein>
<dbReference type="RefSeq" id="WP_276507673.1">
    <property type="nucleotide sequence ID" value="NZ_CP120353.1"/>
</dbReference>
<evidence type="ECO:0008006" key="3">
    <source>
        <dbReference type="Google" id="ProtNLM"/>
    </source>
</evidence>
<evidence type="ECO:0000313" key="2">
    <source>
        <dbReference type="Proteomes" id="UP001221009"/>
    </source>
</evidence>
<dbReference type="AlphaFoldDB" id="A0AAX3QV90"/>
<sequence>MKENDITEISDKEAIFKLLDHYRGDVVNLSARFNILFDEVLKIKRDIRELKGAKLPAKATMIPLKGGRYGK</sequence>
<dbReference type="Proteomes" id="UP001221009">
    <property type="component" value="Chromosome"/>
</dbReference>